<dbReference type="InterPro" id="IPR040626">
    <property type="entry name" value="Pepdidase_M14_N"/>
</dbReference>
<comment type="caution">
    <text evidence="6">The sequence shown here is derived from an EMBL/GenBank/DDBJ whole genome shotgun (WGS) entry which is preliminary data.</text>
</comment>
<dbReference type="Pfam" id="PF00246">
    <property type="entry name" value="Peptidase_M14"/>
    <property type="match status" value="1"/>
</dbReference>
<feature type="domain" description="Peptidase M14" evidence="5">
    <location>
        <begin position="593"/>
        <end position="876"/>
    </location>
</feature>
<sequence length="900" mass="102174">MRRNTSEILGKDKVMHTVKKCFAVLNNQPHAKLLILFEWLALLTRDRKNCIRFLKAGMLVKVLNCFRHWQHWKGKGLLKLSKSVISIYTHLARTKSGKKSLVQSDAISMIRAFCEACPQERSFDDVIMRSCAMIHVCYGKETLPLERLECPIKFEVPRTSDILSNSPLLLADSGSSSDEDDPEAEGDDEGSDSDIESESDNSLVDEDEDDQDQADTTPVLENRRPSRKGSLARNDSSSEVESEMMSLDRIAKFSYFFREFSSQYTPEVEGKKSGMSIVNKLEQSSGDCIIEEYEESWTDLRSDDNGNLEEASGGTSNNIPHVLSFPTAAHKYSWTSRHGAKLPRMESLRKLYFRLANKTSHVSPFVKIAYPDICFGLSGKQVENLCATTDRTVLRKKMFNCIAKAVAETVSFRSKIVYSLDELIGKESMSDSQLGKASKLALGNNDEADAGKFDSKSPLSFESRFESGNLRKAVQTGDYEYDLFLTSDINSSRHNQWFYFQVGNVSDEASYTFNIINCIKTNSLFNYGMQPVVFSVMDAMKHKPGWVRSGSQLCYYKNGYKFTGKKSTRTYHTLSFTLSFANKGDIVYIAYYIPFTYTRLMVEVHNLLSTVKHSDKVHCRYDVLCKSLDHNDIPLLTITAPIGGNHSRMQDRDVVFITSRVHPGETNASWVMMGILRKLLLGNNVEDLLQRHVFKIVPMLNAEGVINGCHRSGLTSQDLNRCWMTPHEILHPSIYNTKMLIAYCCRVRGKEPSVFLDLHGHSRRKNAFFYGCSFARSWRQEDRITPENPQKLYALAESMSVHCPYFVMHFCHYDVRKSRETTARVAVWREFGITRSFTLECSYCGCDRGPSKGVSFGTSQLWEIGEALCESIATMECKIQSQQKLNEIDVPEAVIESFIE</sequence>
<comment type="similarity">
    <text evidence="2 3">Belongs to the peptidase M14 family.</text>
</comment>
<dbReference type="SUPFAM" id="SSF53187">
    <property type="entry name" value="Zn-dependent exopeptidases"/>
    <property type="match status" value="1"/>
</dbReference>
<keyword evidence="6" id="KW-0378">Hydrolase</keyword>
<evidence type="ECO:0000259" key="5">
    <source>
        <dbReference type="PROSITE" id="PS52035"/>
    </source>
</evidence>
<feature type="region of interest" description="Disordered" evidence="4">
    <location>
        <begin position="166"/>
        <end position="242"/>
    </location>
</feature>
<name>A0A1D2NFC6_ORCCI</name>
<dbReference type="PANTHER" id="PTHR12756:SF11">
    <property type="entry name" value="CYTOSOLIC CARBOXYPEPTIDASE 1"/>
    <property type="match status" value="1"/>
</dbReference>
<dbReference type="STRING" id="48709.A0A1D2NFC6"/>
<dbReference type="Gene3D" id="2.60.40.3120">
    <property type="match status" value="1"/>
</dbReference>
<feature type="active site" description="Proton donor/acceptor" evidence="3">
    <location>
        <position position="840"/>
    </location>
</feature>
<keyword evidence="7" id="KW-1185">Reference proteome</keyword>
<dbReference type="AlphaFoldDB" id="A0A1D2NFC6"/>
<comment type="cofactor">
    <cofactor evidence="1">
        <name>Zn(2+)</name>
        <dbReference type="ChEBI" id="CHEBI:29105"/>
    </cofactor>
</comment>
<evidence type="ECO:0000256" key="1">
    <source>
        <dbReference type="ARBA" id="ARBA00001947"/>
    </source>
</evidence>
<dbReference type="Gene3D" id="3.40.630.10">
    <property type="entry name" value="Zn peptidases"/>
    <property type="match status" value="1"/>
</dbReference>
<evidence type="ECO:0000256" key="4">
    <source>
        <dbReference type="SAM" id="MobiDB-lite"/>
    </source>
</evidence>
<dbReference type="InterPro" id="IPR050821">
    <property type="entry name" value="Cytosolic_carboxypeptidase"/>
</dbReference>
<dbReference type="GO" id="GO:0004181">
    <property type="term" value="F:metallocarboxypeptidase activity"/>
    <property type="evidence" value="ECO:0007669"/>
    <property type="project" value="InterPro"/>
</dbReference>
<dbReference type="Pfam" id="PF25571">
    <property type="entry name" value="TPR_CCP1_N"/>
    <property type="match status" value="1"/>
</dbReference>
<dbReference type="EMBL" id="LJIJ01000063">
    <property type="protein sequence ID" value="ODN03805.1"/>
    <property type="molecule type" value="Genomic_DNA"/>
</dbReference>
<accession>A0A1D2NFC6</accession>
<evidence type="ECO:0000256" key="2">
    <source>
        <dbReference type="ARBA" id="ARBA00005988"/>
    </source>
</evidence>
<feature type="compositionally biased region" description="Acidic residues" evidence="4">
    <location>
        <begin position="177"/>
        <end position="213"/>
    </location>
</feature>
<evidence type="ECO:0000313" key="7">
    <source>
        <dbReference type="Proteomes" id="UP000094527"/>
    </source>
</evidence>
<evidence type="ECO:0000313" key="6">
    <source>
        <dbReference type="EMBL" id="ODN03805.1"/>
    </source>
</evidence>
<dbReference type="Proteomes" id="UP000094527">
    <property type="component" value="Unassembled WGS sequence"/>
</dbReference>
<dbReference type="OMA" id="LEYNMPS"/>
<protein>
    <submittedName>
        <fullName evidence="6">Cytosolic carboxypeptidase 1</fullName>
    </submittedName>
</protein>
<dbReference type="GO" id="GO:0006508">
    <property type="term" value="P:proteolysis"/>
    <property type="evidence" value="ECO:0007669"/>
    <property type="project" value="InterPro"/>
</dbReference>
<evidence type="ECO:0000256" key="3">
    <source>
        <dbReference type="PROSITE-ProRule" id="PRU01379"/>
    </source>
</evidence>
<keyword evidence="6" id="KW-0645">Protease</keyword>
<gene>
    <name evidence="6" type="ORF">Ocin01_02864</name>
</gene>
<dbReference type="Pfam" id="PF18027">
    <property type="entry name" value="Pepdidase_M14_N"/>
    <property type="match status" value="1"/>
</dbReference>
<keyword evidence="6" id="KW-0121">Carboxypeptidase</keyword>
<dbReference type="PROSITE" id="PS52035">
    <property type="entry name" value="PEPTIDASE_M14"/>
    <property type="match status" value="1"/>
</dbReference>
<proteinExistence type="inferred from homology"/>
<dbReference type="GO" id="GO:0008270">
    <property type="term" value="F:zinc ion binding"/>
    <property type="evidence" value="ECO:0007669"/>
    <property type="project" value="InterPro"/>
</dbReference>
<dbReference type="InterPro" id="IPR000834">
    <property type="entry name" value="Peptidase_M14"/>
</dbReference>
<reference evidence="6 7" key="1">
    <citation type="journal article" date="2016" name="Genome Biol. Evol.">
        <title>Gene Family Evolution Reflects Adaptation to Soil Environmental Stressors in the Genome of the Collembolan Orchesella cincta.</title>
        <authorList>
            <person name="Faddeeva-Vakhrusheva A."/>
            <person name="Derks M.F."/>
            <person name="Anvar S.Y."/>
            <person name="Agamennone V."/>
            <person name="Suring W."/>
            <person name="Smit S."/>
            <person name="van Straalen N.M."/>
            <person name="Roelofs D."/>
        </authorList>
    </citation>
    <scope>NUCLEOTIDE SEQUENCE [LARGE SCALE GENOMIC DNA]</scope>
    <source>
        <tissue evidence="6">Mixed pool</tissue>
    </source>
</reference>
<dbReference type="OrthoDB" id="10253041at2759"/>
<dbReference type="PANTHER" id="PTHR12756">
    <property type="entry name" value="CYTOSOLIC CARBOXYPEPTIDASE"/>
    <property type="match status" value="1"/>
</dbReference>
<organism evidence="6 7">
    <name type="scientific">Orchesella cincta</name>
    <name type="common">Springtail</name>
    <name type="synonym">Podura cincta</name>
    <dbReference type="NCBI Taxonomy" id="48709"/>
    <lineage>
        <taxon>Eukaryota</taxon>
        <taxon>Metazoa</taxon>
        <taxon>Ecdysozoa</taxon>
        <taxon>Arthropoda</taxon>
        <taxon>Hexapoda</taxon>
        <taxon>Collembola</taxon>
        <taxon>Entomobryomorpha</taxon>
        <taxon>Entomobryoidea</taxon>
        <taxon>Orchesellidae</taxon>
        <taxon>Orchesellinae</taxon>
        <taxon>Orchesella</taxon>
    </lineage>
</organism>